<dbReference type="PANTHER" id="PTHR34581:SF2">
    <property type="entry name" value="PTS SYSTEM N,N'-DIACETYLCHITOBIOSE-SPECIFIC EIIB COMPONENT"/>
    <property type="match status" value="1"/>
</dbReference>
<evidence type="ECO:0000259" key="6">
    <source>
        <dbReference type="PROSITE" id="PS51100"/>
    </source>
</evidence>
<evidence type="ECO:0000256" key="4">
    <source>
        <dbReference type="ARBA" id="ARBA00022683"/>
    </source>
</evidence>
<evidence type="ECO:0000313" key="8">
    <source>
        <dbReference type="EMBL" id="MBV3393547.1"/>
    </source>
</evidence>
<sequence length="458" mass="52774">MDEFLRDIHTLLFKEWILIQSIEGCDIKEESKKVILTTPYCHAEVVFNDHNLIELSVTNLVTDKIDFYLHFQMHTMSHAISLYEEMLQCVKQLINEPPVRVLLTCTSGLTTGMFAAQLNEATTLLSKNYEFDAIAYHELYDIAKNYDVILVAPQVSSKKTKLETCFKKKTVLTIPSTIFAKYDAGALLEFLDEHLSSRRHPTTARLPVISRPVPHQTKILTIATVRTSHRTRMIYRVFDQNNKTLLDNEVVKFDFQINDLFDILDTVLLFHPDIPIIGISLPGIIRDGYMDFCDQKINVLGPLNKRYPNKRFYLFNDVNTLVSGYYISQNKYQTISFLYQPSMGSPCGIGSVFKGQLIEGAHKIAGEAKYLPFNKEQFQKTPEEQLKFLAYQAAAVISIYDPEILIVSCKYTNKHELRELLKKYFPEEYLPNIHFIEHFKEYGLLGALILSIQEENRG</sequence>
<evidence type="ECO:0000256" key="1">
    <source>
        <dbReference type="ARBA" id="ARBA00022448"/>
    </source>
</evidence>
<comment type="caution">
    <text evidence="7">The sequence shown here is derived from an EMBL/GenBank/DDBJ whole genome shotgun (WGS) entry which is preliminary data.</text>
</comment>
<keyword evidence="4" id="KW-0598">Phosphotransferase system</keyword>
<keyword evidence="3" id="KW-0762">Sugar transport</keyword>
<dbReference type="Proteomes" id="UP001196408">
    <property type="component" value="Unassembled WGS sequence"/>
</dbReference>
<evidence type="ECO:0000256" key="5">
    <source>
        <dbReference type="PROSITE-ProRule" id="PRU00423"/>
    </source>
</evidence>
<dbReference type="EMBL" id="JAHOEF010000086">
    <property type="protein sequence ID" value="MBV3383531.1"/>
    <property type="molecule type" value="Genomic_DNA"/>
</dbReference>
<name>A0AAW4N0E6_9FIRM</name>
<organism evidence="7 9">
    <name type="scientific">Catenibacterium mitsuokai</name>
    <dbReference type="NCBI Taxonomy" id="100886"/>
    <lineage>
        <taxon>Bacteria</taxon>
        <taxon>Bacillati</taxon>
        <taxon>Bacillota</taxon>
        <taxon>Erysipelotrichia</taxon>
        <taxon>Erysipelotrichales</taxon>
        <taxon>Coprobacillaceae</taxon>
        <taxon>Catenibacterium</taxon>
    </lineage>
</organism>
<dbReference type="GO" id="GO:0009401">
    <property type="term" value="P:phosphoenolpyruvate-dependent sugar phosphotransferase system"/>
    <property type="evidence" value="ECO:0007669"/>
    <property type="project" value="UniProtKB-KW"/>
</dbReference>
<evidence type="ECO:0000313" key="9">
    <source>
        <dbReference type="Proteomes" id="UP001196408"/>
    </source>
</evidence>
<dbReference type="AlphaFoldDB" id="A0AAW4N0E6"/>
<keyword evidence="1" id="KW-0813">Transport</keyword>
<gene>
    <name evidence="7" type="ORF">KSV97_09990</name>
    <name evidence="8" type="ORF">KSW06_09875</name>
</gene>
<protein>
    <recommendedName>
        <fullName evidence="6">PTS EIIB type-3 domain-containing protein</fullName>
    </recommendedName>
</protein>
<feature type="domain" description="PTS EIIB type-3" evidence="6">
    <location>
        <begin position="98"/>
        <end position="201"/>
    </location>
</feature>
<feature type="modified residue" description="Phosphocysteine; by EIIA" evidence="5">
    <location>
        <position position="105"/>
    </location>
</feature>
<keyword evidence="2" id="KW-0597">Phosphoprotein</keyword>
<reference evidence="7 10" key="1">
    <citation type="submission" date="2021-06" db="EMBL/GenBank/DDBJ databases">
        <title>Collection of gut derived symbiotic bacterial strains cultured from healthy donors.</title>
        <authorList>
            <person name="Lin H."/>
            <person name="Littmann E."/>
            <person name="Pamer E.G."/>
        </authorList>
    </citation>
    <scope>NUCLEOTIDE SEQUENCE</scope>
    <source>
        <strain evidence="8 10">MSK.21.70</strain>
        <strain evidence="7">MSK.21.82</strain>
    </source>
</reference>
<dbReference type="GO" id="GO:0008982">
    <property type="term" value="F:protein-N(PI)-phosphohistidine-sugar phosphotransferase activity"/>
    <property type="evidence" value="ECO:0007669"/>
    <property type="project" value="InterPro"/>
</dbReference>
<keyword evidence="10" id="KW-1185">Reference proteome</keyword>
<dbReference type="EMBL" id="JAHOEL010000084">
    <property type="protein sequence ID" value="MBV3393547.1"/>
    <property type="molecule type" value="Genomic_DNA"/>
</dbReference>
<dbReference type="PANTHER" id="PTHR34581">
    <property type="entry name" value="PTS SYSTEM N,N'-DIACETYLCHITOBIOSE-SPECIFIC EIIB COMPONENT"/>
    <property type="match status" value="1"/>
</dbReference>
<evidence type="ECO:0000256" key="3">
    <source>
        <dbReference type="ARBA" id="ARBA00022597"/>
    </source>
</evidence>
<evidence type="ECO:0000256" key="2">
    <source>
        <dbReference type="ARBA" id="ARBA00022553"/>
    </source>
</evidence>
<dbReference type="InterPro" id="IPR003501">
    <property type="entry name" value="PTS_EIIB_2/3"/>
</dbReference>
<evidence type="ECO:0000313" key="7">
    <source>
        <dbReference type="EMBL" id="MBV3383531.1"/>
    </source>
</evidence>
<accession>A0AAW4N0E6</accession>
<dbReference type="PROSITE" id="PS51100">
    <property type="entry name" value="PTS_EIIB_TYPE_3"/>
    <property type="match status" value="1"/>
</dbReference>
<dbReference type="InterPro" id="IPR013012">
    <property type="entry name" value="PTS_EIIB_3"/>
</dbReference>
<dbReference type="Proteomes" id="UP001197492">
    <property type="component" value="Unassembled WGS sequence"/>
</dbReference>
<dbReference type="Pfam" id="PF02302">
    <property type="entry name" value="PTS_IIB"/>
    <property type="match status" value="1"/>
</dbReference>
<dbReference type="RefSeq" id="WP_217748203.1">
    <property type="nucleotide sequence ID" value="NZ_JAHOEB010000086.1"/>
</dbReference>
<dbReference type="InterPro" id="IPR051819">
    <property type="entry name" value="PTS_sugar-specific_EIIB"/>
</dbReference>
<evidence type="ECO:0000313" key="10">
    <source>
        <dbReference type="Proteomes" id="UP001197492"/>
    </source>
</evidence>
<proteinExistence type="predicted"/>